<organism evidence="2 3">
    <name type="scientific">Morus notabilis</name>
    <dbReference type="NCBI Taxonomy" id="981085"/>
    <lineage>
        <taxon>Eukaryota</taxon>
        <taxon>Viridiplantae</taxon>
        <taxon>Streptophyta</taxon>
        <taxon>Embryophyta</taxon>
        <taxon>Tracheophyta</taxon>
        <taxon>Spermatophyta</taxon>
        <taxon>Magnoliopsida</taxon>
        <taxon>eudicotyledons</taxon>
        <taxon>Gunneridae</taxon>
        <taxon>Pentapetalae</taxon>
        <taxon>rosids</taxon>
        <taxon>fabids</taxon>
        <taxon>Rosales</taxon>
        <taxon>Moraceae</taxon>
        <taxon>Moreae</taxon>
        <taxon>Morus</taxon>
    </lineage>
</organism>
<feature type="transmembrane region" description="Helical" evidence="1">
    <location>
        <begin position="43"/>
        <end position="63"/>
    </location>
</feature>
<dbReference type="AlphaFoldDB" id="W9R1C5"/>
<protein>
    <submittedName>
        <fullName evidence="2">Uncharacterized protein</fullName>
    </submittedName>
</protein>
<keyword evidence="1" id="KW-0812">Transmembrane</keyword>
<evidence type="ECO:0000313" key="3">
    <source>
        <dbReference type="Proteomes" id="UP000030645"/>
    </source>
</evidence>
<keyword evidence="3" id="KW-1185">Reference proteome</keyword>
<dbReference type="EMBL" id="KE344491">
    <property type="protein sequence ID" value="EXB63641.1"/>
    <property type="molecule type" value="Genomic_DNA"/>
</dbReference>
<evidence type="ECO:0000256" key="1">
    <source>
        <dbReference type="SAM" id="Phobius"/>
    </source>
</evidence>
<reference evidence="3" key="1">
    <citation type="submission" date="2013-01" db="EMBL/GenBank/DDBJ databases">
        <title>Draft Genome Sequence of a Mulberry Tree, Morus notabilis C.K. Schneid.</title>
        <authorList>
            <person name="He N."/>
            <person name="Zhao S."/>
        </authorList>
    </citation>
    <scope>NUCLEOTIDE SEQUENCE</scope>
</reference>
<accession>W9R1C5</accession>
<gene>
    <name evidence="2" type="ORF">L484_026983</name>
</gene>
<keyword evidence="1" id="KW-1133">Transmembrane helix</keyword>
<sequence>MSSPAKSLSPVELHHLRSSLLLFSITVRQRNVRQRHGGSEGGGGVLAVTVIAFVSLCFLLRHLNRRCLRHFSPLLSSSSLSSSTAAAVVVHVVVFASDVLVSRWRGEMLGFAKEAGEVLVSRRRPTRCWISREGRHRGASFMTKGDSGWAE</sequence>
<evidence type="ECO:0000313" key="2">
    <source>
        <dbReference type="EMBL" id="EXB63641.1"/>
    </source>
</evidence>
<dbReference type="Proteomes" id="UP000030645">
    <property type="component" value="Unassembled WGS sequence"/>
</dbReference>
<proteinExistence type="predicted"/>
<name>W9R1C5_9ROSA</name>
<keyword evidence="1" id="KW-0472">Membrane</keyword>